<reference evidence="4 5" key="1">
    <citation type="journal article" date="2010" name="Stand. Genomic Sci.">
        <title>Complete genome sequence of Haliangium ochraceum type strain (SMP-2).</title>
        <authorList>
            <consortium name="US DOE Joint Genome Institute (JGI-PGF)"/>
            <person name="Ivanova N."/>
            <person name="Daum C."/>
            <person name="Lang E."/>
            <person name="Abt B."/>
            <person name="Kopitz M."/>
            <person name="Saunders E."/>
            <person name="Lapidus A."/>
            <person name="Lucas S."/>
            <person name="Glavina Del Rio T."/>
            <person name="Nolan M."/>
            <person name="Tice H."/>
            <person name="Copeland A."/>
            <person name="Cheng J.F."/>
            <person name="Chen F."/>
            <person name="Bruce D."/>
            <person name="Goodwin L."/>
            <person name="Pitluck S."/>
            <person name="Mavromatis K."/>
            <person name="Pati A."/>
            <person name="Mikhailova N."/>
            <person name="Chen A."/>
            <person name="Palaniappan K."/>
            <person name="Land M."/>
            <person name="Hauser L."/>
            <person name="Chang Y.J."/>
            <person name="Jeffries C.D."/>
            <person name="Detter J.C."/>
            <person name="Brettin T."/>
            <person name="Rohde M."/>
            <person name="Goker M."/>
            <person name="Bristow J."/>
            <person name="Markowitz V."/>
            <person name="Eisen J.A."/>
            <person name="Hugenholtz P."/>
            <person name="Kyrpides N.C."/>
            <person name="Klenk H.P."/>
        </authorList>
    </citation>
    <scope>NUCLEOTIDE SEQUENCE [LARGE SCALE GENOMIC DNA]</scope>
    <source>
        <strain evidence="5">DSM 14365 / CIP 107738 / JCM 11303 / AJ 13395 / SMP-2</strain>
    </source>
</reference>
<dbReference type="InterPro" id="IPR029058">
    <property type="entry name" value="AB_hydrolase_fold"/>
</dbReference>
<protein>
    <submittedName>
        <fullName evidence="4">Alpha/beta hydrolase fold protein</fullName>
    </submittedName>
</protein>
<dbReference type="Proteomes" id="UP000001880">
    <property type="component" value="Chromosome"/>
</dbReference>
<evidence type="ECO:0000256" key="1">
    <source>
        <dbReference type="ARBA" id="ARBA00010088"/>
    </source>
</evidence>
<dbReference type="Gene3D" id="3.40.50.1820">
    <property type="entry name" value="alpha/beta hydrolase"/>
    <property type="match status" value="1"/>
</dbReference>
<dbReference type="HOGENOM" id="CLU_046770_0_0_7"/>
<dbReference type="PANTHER" id="PTHR43248:SF3">
    <property type="entry name" value="AB HYDROLASE-1 DOMAIN-CONTAINING PROTEIN"/>
    <property type="match status" value="1"/>
</dbReference>
<evidence type="ECO:0000256" key="2">
    <source>
        <dbReference type="ARBA" id="ARBA00022801"/>
    </source>
</evidence>
<dbReference type="EMBL" id="CP001804">
    <property type="protein sequence ID" value="ACY17603.1"/>
    <property type="molecule type" value="Genomic_DNA"/>
</dbReference>
<dbReference type="KEGG" id="hoh:Hoch_5115"/>
<dbReference type="STRING" id="502025.Hoch_5115"/>
<dbReference type="OrthoDB" id="63519at2"/>
<evidence type="ECO:0000313" key="4">
    <source>
        <dbReference type="EMBL" id="ACY17603.1"/>
    </source>
</evidence>
<dbReference type="AlphaFoldDB" id="D0LWF3"/>
<keyword evidence="5" id="KW-1185">Reference proteome</keyword>
<gene>
    <name evidence="4" type="ordered locus">Hoch_5115</name>
</gene>
<dbReference type="InterPro" id="IPR000073">
    <property type="entry name" value="AB_hydrolase_1"/>
</dbReference>
<name>D0LWF3_HALO1</name>
<dbReference type="PANTHER" id="PTHR43248">
    <property type="entry name" value="2-SUCCINYL-6-HYDROXY-2,4-CYCLOHEXADIENE-1-CARBOXYLATE SYNTHASE"/>
    <property type="match status" value="1"/>
</dbReference>
<dbReference type="eggNOG" id="COG2267">
    <property type="taxonomic scope" value="Bacteria"/>
</dbReference>
<keyword evidence="2 4" id="KW-0378">Hydrolase</keyword>
<organism evidence="4 5">
    <name type="scientific">Haliangium ochraceum (strain DSM 14365 / JCM 11303 / SMP-2)</name>
    <dbReference type="NCBI Taxonomy" id="502025"/>
    <lineage>
        <taxon>Bacteria</taxon>
        <taxon>Pseudomonadati</taxon>
        <taxon>Myxococcota</taxon>
        <taxon>Polyangia</taxon>
        <taxon>Haliangiales</taxon>
        <taxon>Kofleriaceae</taxon>
        <taxon>Haliangium</taxon>
    </lineage>
</organism>
<dbReference type="RefSeq" id="WP_012830195.1">
    <property type="nucleotide sequence ID" value="NC_013440.1"/>
</dbReference>
<sequence length="283" mass="30049">MFVPHHTIVTAEGRTPEQLMLVLHGIYGSGANWRSFASKLCERDPAWGFALVDLRMHGRSQAAPAPHTVTAAAGDLVALCDQLKLQSAPVRAVCGHSFGGKVALAFRAAVAADASAEPLQQTWVLDAPIRPTPDALAADNAVTKVLRMLATLPARFDSRRAFVEHARAQGLPGAIGQWLAMNLEEVDDDDGGGLRSRLDAGAMRLLLEDFHGFDAWPALREGPGEVHVVVAGRSPAVGEDDRAELEALAASSPQVHVHHLAEAGHWLHVDAAQALLDLVAAAL</sequence>
<evidence type="ECO:0000313" key="5">
    <source>
        <dbReference type="Proteomes" id="UP000001880"/>
    </source>
</evidence>
<evidence type="ECO:0000259" key="3">
    <source>
        <dbReference type="Pfam" id="PF12697"/>
    </source>
</evidence>
<dbReference type="SUPFAM" id="SSF53474">
    <property type="entry name" value="alpha/beta-Hydrolases"/>
    <property type="match status" value="1"/>
</dbReference>
<dbReference type="Pfam" id="PF12697">
    <property type="entry name" value="Abhydrolase_6"/>
    <property type="match status" value="1"/>
</dbReference>
<dbReference type="GO" id="GO:0016787">
    <property type="term" value="F:hydrolase activity"/>
    <property type="evidence" value="ECO:0007669"/>
    <property type="project" value="UniProtKB-KW"/>
</dbReference>
<proteinExistence type="inferred from homology"/>
<dbReference type="SMR" id="D0LWF3"/>
<comment type="similarity">
    <text evidence="1">Belongs to the peptidase S33 family.</text>
</comment>
<dbReference type="InterPro" id="IPR051601">
    <property type="entry name" value="Serine_prot/Carboxylest_S33"/>
</dbReference>
<feature type="domain" description="AB hydrolase-1" evidence="3">
    <location>
        <begin position="21"/>
        <end position="277"/>
    </location>
</feature>
<accession>D0LWF3</accession>